<keyword evidence="3" id="KW-0540">Nuclease</keyword>
<dbReference type="Pfam" id="PF22590">
    <property type="entry name" value="Cas3-like_C_2"/>
    <property type="match status" value="1"/>
</dbReference>
<dbReference type="SUPFAM" id="SSF109604">
    <property type="entry name" value="HD-domain/PDEase-like"/>
    <property type="match status" value="1"/>
</dbReference>
<proteinExistence type="inferred from homology"/>
<keyword evidence="9" id="KW-0051">Antiviral defense</keyword>
<dbReference type="NCBIfam" id="TIGR01596">
    <property type="entry name" value="cas3_HD"/>
    <property type="match status" value="1"/>
</dbReference>
<keyword evidence="8" id="KW-0067">ATP-binding</keyword>
<keyword evidence="5" id="KW-0547">Nucleotide-binding</keyword>
<dbReference type="AlphaFoldDB" id="A0A7I8D2G7"/>
<dbReference type="InterPro" id="IPR006483">
    <property type="entry name" value="CRISPR-assoc_Cas3_HD"/>
</dbReference>
<dbReference type="GO" id="GO:0003676">
    <property type="term" value="F:nucleic acid binding"/>
    <property type="evidence" value="ECO:0007669"/>
    <property type="project" value="InterPro"/>
</dbReference>
<dbReference type="Pfam" id="PF18019">
    <property type="entry name" value="Cas3_HD"/>
    <property type="match status" value="1"/>
</dbReference>
<dbReference type="GO" id="GO:0046872">
    <property type="term" value="F:metal ion binding"/>
    <property type="evidence" value="ECO:0007669"/>
    <property type="project" value="UniProtKB-KW"/>
</dbReference>
<dbReference type="SMART" id="SM00487">
    <property type="entry name" value="DEXDc"/>
    <property type="match status" value="1"/>
</dbReference>
<dbReference type="CDD" id="cd09641">
    <property type="entry name" value="Cas3''_I"/>
    <property type="match status" value="1"/>
</dbReference>
<comment type="similarity">
    <text evidence="2">In the central section; belongs to the CRISPR-associated helicase Cas3 family.</text>
</comment>
<protein>
    <submittedName>
        <fullName evidence="11">CRISPR-associated helicase/endonuclease Cas3</fullName>
    </submittedName>
</protein>
<dbReference type="NCBIfam" id="TIGR01587">
    <property type="entry name" value="cas3_core"/>
    <property type="match status" value="1"/>
</dbReference>
<reference evidence="12" key="1">
    <citation type="submission" date="2020-07" db="EMBL/GenBank/DDBJ databases">
        <title>Complete genome sequencing of Clostridia bacterium strain 12CBH8.</title>
        <authorList>
            <person name="Sakamoto M."/>
            <person name="Murakami T."/>
            <person name="Mori H."/>
        </authorList>
    </citation>
    <scope>NUCLEOTIDE SEQUENCE [LARGE SCALE GENOMIC DNA]</scope>
    <source>
        <strain evidence="12">12CBH8</strain>
    </source>
</reference>
<dbReference type="PROSITE" id="PS51643">
    <property type="entry name" value="HD_CAS3"/>
    <property type="match status" value="1"/>
</dbReference>
<evidence type="ECO:0000256" key="5">
    <source>
        <dbReference type="ARBA" id="ARBA00022741"/>
    </source>
</evidence>
<evidence type="ECO:0000256" key="6">
    <source>
        <dbReference type="ARBA" id="ARBA00022801"/>
    </source>
</evidence>
<evidence type="ECO:0000256" key="2">
    <source>
        <dbReference type="ARBA" id="ARBA00009046"/>
    </source>
</evidence>
<evidence type="ECO:0000256" key="8">
    <source>
        <dbReference type="ARBA" id="ARBA00022840"/>
    </source>
</evidence>
<dbReference type="InterPro" id="IPR006474">
    <property type="entry name" value="Helicase_Cas3_CRISPR-ass_core"/>
</dbReference>
<dbReference type="GO" id="GO:0051607">
    <property type="term" value="P:defense response to virus"/>
    <property type="evidence" value="ECO:0007669"/>
    <property type="project" value="UniProtKB-KW"/>
</dbReference>
<dbReference type="Proteomes" id="UP000593890">
    <property type="component" value="Chromosome"/>
</dbReference>
<dbReference type="Pfam" id="PF00270">
    <property type="entry name" value="DEAD"/>
    <property type="match status" value="1"/>
</dbReference>
<dbReference type="CDD" id="cd17930">
    <property type="entry name" value="DEXHc_cas3"/>
    <property type="match status" value="1"/>
</dbReference>
<dbReference type="InterPro" id="IPR011545">
    <property type="entry name" value="DEAD/DEAH_box_helicase_dom"/>
</dbReference>
<keyword evidence="7" id="KW-0347">Helicase</keyword>
<evidence type="ECO:0000256" key="3">
    <source>
        <dbReference type="ARBA" id="ARBA00022722"/>
    </source>
</evidence>
<evidence type="ECO:0000259" key="10">
    <source>
        <dbReference type="PROSITE" id="PS51643"/>
    </source>
</evidence>
<evidence type="ECO:0000256" key="4">
    <source>
        <dbReference type="ARBA" id="ARBA00022723"/>
    </source>
</evidence>
<dbReference type="InterPro" id="IPR054712">
    <property type="entry name" value="Cas3-like_dom"/>
</dbReference>
<gene>
    <name evidence="11" type="ORF">C12CBH8_16560</name>
</gene>
<keyword evidence="4" id="KW-0479">Metal-binding</keyword>
<dbReference type="RefSeq" id="WP_215533008.1">
    <property type="nucleotide sequence ID" value="NZ_AP023321.1"/>
</dbReference>
<dbReference type="GO" id="GO:0005524">
    <property type="term" value="F:ATP binding"/>
    <property type="evidence" value="ECO:0007669"/>
    <property type="project" value="UniProtKB-KW"/>
</dbReference>
<dbReference type="InterPro" id="IPR014001">
    <property type="entry name" value="Helicase_ATP-bd"/>
</dbReference>
<evidence type="ECO:0000256" key="1">
    <source>
        <dbReference type="ARBA" id="ARBA00006847"/>
    </source>
</evidence>
<keyword evidence="12" id="KW-1185">Reference proteome</keyword>
<dbReference type="EMBL" id="AP023321">
    <property type="protein sequence ID" value="BCI61017.1"/>
    <property type="molecule type" value="Genomic_DNA"/>
</dbReference>
<evidence type="ECO:0000313" key="11">
    <source>
        <dbReference type="EMBL" id="BCI61017.1"/>
    </source>
</evidence>
<feature type="domain" description="HD Cas3-type" evidence="10">
    <location>
        <begin position="12"/>
        <end position="228"/>
    </location>
</feature>
<dbReference type="Gene3D" id="3.40.50.300">
    <property type="entry name" value="P-loop containing nucleotide triphosphate hydrolases"/>
    <property type="match status" value="2"/>
</dbReference>
<dbReference type="InterPro" id="IPR038257">
    <property type="entry name" value="CRISPR-assoc_Cas3_HD_sf"/>
</dbReference>
<dbReference type="GO" id="GO:0016787">
    <property type="term" value="F:hydrolase activity"/>
    <property type="evidence" value="ECO:0007669"/>
    <property type="project" value="UniProtKB-KW"/>
</dbReference>
<sequence length="824" mass="92234">MKILAHLFEDFPPWNEQSLTDHCRSVAKLASVSLESIGLSQLGYLCGLVHDMGKASPDFQTYIRSEDSSLRGKINHSTAGARYIWERWGQHPGPTQLAAQIAVISILSHHGHRIDVLSPNGEFVMKKRLFPHKDIAYEKTRDLFLSQCIPASEIEQAVTQASYELTLLCDKIKSCVLGHSPKDNLFYQSLPAKEKADEENYYIHQSLRYFLGLISRLAFSALVDADWEDTGAFGEHRCPQPVWESVPWDFLQSHLEDRLSALPQKGRLTPYRRQISDLCLSAAQRGPGIYRLSAPTGGGKTFASLRYGIACCKNQHAPHLFYIAPFRSILSQNAGSIQSVLPHEYRDSQSSPHPCVLEHHSDVTVDSNTQEGEAMIRHMQRWDRCPVVLTTTVQLLNTLFAAPRQNVRRMASLVGSVLIFDEVQSIPAKMQYLFNMALNFLADVCGCTILLCTATQPESQHLAFPLWPMPQPDLVPFSVDRNEAFRRTRVLNMVSSPGYSCKEIAQLTLEKLRDAPHILVVLNTKLAVRNLYQALREAAPDCQLFHLSTSQCSSHREHCIREIRDALPDPQKPLICVSTPLIEAGVDLSFDCVIRSLAGLDSIAQAAGRCNRHGESDIRDVLLIQCREESLNRLPDIRWGQEATLAVLDSHPADLLSPEAIQMYYHRYFLTEQMKNTMGYPLPSASSESQTLFDLLGYNSYGLEACREENGGIPSLPLWQAFETAETAFEAIEGGGHTVLVPYGKGEELIEKLASNPPIYEIGRILREAQPFCVTLFEHEYKSLCEKQGLYPLAGGSIYALQPCFYDDAIGVCLEPCSSPLLFV</sequence>
<organism evidence="11 12">
    <name type="scientific">Solibaculum mannosilyticum</name>
    <dbReference type="NCBI Taxonomy" id="2780922"/>
    <lineage>
        <taxon>Bacteria</taxon>
        <taxon>Bacillati</taxon>
        <taxon>Bacillota</taxon>
        <taxon>Clostridia</taxon>
        <taxon>Eubacteriales</taxon>
        <taxon>Oscillospiraceae</taxon>
        <taxon>Solibaculum</taxon>
    </lineage>
</organism>
<evidence type="ECO:0000313" key="12">
    <source>
        <dbReference type="Proteomes" id="UP000593890"/>
    </source>
</evidence>
<dbReference type="InterPro" id="IPR027417">
    <property type="entry name" value="P-loop_NTPase"/>
</dbReference>
<name>A0A7I8D2G7_9FIRM</name>
<dbReference type="KEGG" id="sman:C12CBH8_16560"/>
<evidence type="ECO:0000256" key="7">
    <source>
        <dbReference type="ARBA" id="ARBA00022806"/>
    </source>
</evidence>
<keyword evidence="6" id="KW-0378">Hydrolase</keyword>
<dbReference type="Gene3D" id="1.10.3210.30">
    <property type="match status" value="1"/>
</dbReference>
<dbReference type="GO" id="GO:0004386">
    <property type="term" value="F:helicase activity"/>
    <property type="evidence" value="ECO:0007669"/>
    <property type="project" value="UniProtKB-KW"/>
</dbReference>
<dbReference type="GO" id="GO:0004519">
    <property type="term" value="F:endonuclease activity"/>
    <property type="evidence" value="ECO:0007669"/>
    <property type="project" value="UniProtKB-KW"/>
</dbReference>
<dbReference type="SUPFAM" id="SSF52540">
    <property type="entry name" value="P-loop containing nucleoside triphosphate hydrolases"/>
    <property type="match status" value="1"/>
</dbReference>
<accession>A0A7I8D2G7</accession>
<keyword evidence="11" id="KW-0255">Endonuclease</keyword>
<evidence type="ECO:0000256" key="9">
    <source>
        <dbReference type="ARBA" id="ARBA00023118"/>
    </source>
</evidence>
<comment type="similarity">
    <text evidence="1">In the N-terminal section; belongs to the CRISPR-associated nuclease Cas3-HD family.</text>
</comment>